<dbReference type="AlphaFoldDB" id="A0A644WK85"/>
<organism evidence="1">
    <name type="scientific">bioreactor metagenome</name>
    <dbReference type="NCBI Taxonomy" id="1076179"/>
    <lineage>
        <taxon>unclassified sequences</taxon>
        <taxon>metagenomes</taxon>
        <taxon>ecological metagenomes</taxon>
    </lineage>
</organism>
<sequence length="67" mass="7629">MQISTKTKVRDATESLKAQLAETDYKIIKCSEYQLAGMELPYDVAELHAERQAIRDQINELEVQSDA</sequence>
<reference evidence="1" key="1">
    <citation type="submission" date="2019-08" db="EMBL/GenBank/DDBJ databases">
        <authorList>
            <person name="Kucharzyk K."/>
            <person name="Murdoch R.W."/>
            <person name="Higgins S."/>
            <person name="Loffler F."/>
        </authorList>
    </citation>
    <scope>NUCLEOTIDE SEQUENCE</scope>
</reference>
<protein>
    <submittedName>
        <fullName evidence="1">Uncharacterized protein</fullName>
    </submittedName>
</protein>
<gene>
    <name evidence="1" type="ORF">SDC9_50571</name>
</gene>
<name>A0A644WK85_9ZZZZ</name>
<accession>A0A644WK85</accession>
<evidence type="ECO:0000313" key="1">
    <source>
        <dbReference type="EMBL" id="MPM04295.1"/>
    </source>
</evidence>
<proteinExistence type="predicted"/>
<comment type="caution">
    <text evidence="1">The sequence shown here is derived from an EMBL/GenBank/DDBJ whole genome shotgun (WGS) entry which is preliminary data.</text>
</comment>
<dbReference type="EMBL" id="VSSQ01001026">
    <property type="protein sequence ID" value="MPM04295.1"/>
    <property type="molecule type" value="Genomic_DNA"/>
</dbReference>